<dbReference type="PANTHER" id="PTHR14611:SF2">
    <property type="entry name" value="TECTONIC"/>
    <property type="match status" value="1"/>
</dbReference>
<keyword evidence="2" id="KW-1185">Reference proteome</keyword>
<reference evidence="1 2" key="1">
    <citation type="submission" date="2020-04" db="EMBL/GenBank/DDBJ databases">
        <authorList>
            <person name="Laetsch R D."/>
            <person name="Stevens L."/>
            <person name="Kumar S."/>
            <person name="Blaxter L. M."/>
        </authorList>
    </citation>
    <scope>NUCLEOTIDE SEQUENCE [LARGE SCALE GENOMIC DNA]</scope>
</reference>
<evidence type="ECO:0000313" key="1">
    <source>
        <dbReference type="EMBL" id="CAB3406371.1"/>
    </source>
</evidence>
<dbReference type="GO" id="GO:0035869">
    <property type="term" value="C:ciliary transition zone"/>
    <property type="evidence" value="ECO:0007669"/>
    <property type="project" value="TreeGrafter"/>
</dbReference>
<evidence type="ECO:0008006" key="3">
    <source>
        <dbReference type="Google" id="ProtNLM"/>
    </source>
</evidence>
<organism evidence="1 2">
    <name type="scientific">Caenorhabditis bovis</name>
    <dbReference type="NCBI Taxonomy" id="2654633"/>
    <lineage>
        <taxon>Eukaryota</taxon>
        <taxon>Metazoa</taxon>
        <taxon>Ecdysozoa</taxon>
        <taxon>Nematoda</taxon>
        <taxon>Chromadorea</taxon>
        <taxon>Rhabditida</taxon>
        <taxon>Rhabditina</taxon>
        <taxon>Rhabditomorpha</taxon>
        <taxon>Rhabditoidea</taxon>
        <taxon>Rhabditidae</taxon>
        <taxon>Peloderinae</taxon>
        <taxon>Caenorhabditis</taxon>
    </lineage>
</organism>
<dbReference type="EMBL" id="CADEPM010000005">
    <property type="protein sequence ID" value="CAB3406371.1"/>
    <property type="molecule type" value="Genomic_DNA"/>
</dbReference>
<name>A0A8S1F1L1_9PELO</name>
<dbReference type="PANTHER" id="PTHR14611">
    <property type="entry name" value="TECTONIC FAMILY MEMBER"/>
    <property type="match status" value="1"/>
</dbReference>
<sequence>MNEEFEPGDLGPYTVVVMTTAQLMSLRKTTLLSQMRRLFPLFLYSCISCEKPEVCYPWVVRHRIDSILPTSHLFCVNRQNDAIEYEHLEIVQTEEQWNDYSARRNVGDDSVEIPKKRELVEIRIGDRIRPLHLPASISSNSECSGTQIIEWSRNLTIRCKTQLTKCESLGVGDMFGETLVWNGTNIPYVVHTPLVQPKWNGSACIGAPKLIVLEIRQNRTNVIGVELSVEYSTIGGDAYERQFRVEFVEWRPPIANESLLAQYRDGEPIFAVNGIVAMPLVIPSLSECNSRGSKLETVKFKRFVSTVCELATTSCEHAKSASRAFYANLFPREILSAPTDDSEAALVHRVNTTWDEKAPSSGACRLPVAALFEVYVSRQGTTREYRELIVAASVQLSLDYIVYNPGDKLKLPITIKFTEIIPKPISTFASLPYIDLRLPYDFFYPFIKSSANCSISMLQTLIFLEIVSLFA</sequence>
<accession>A0A8S1F1L1</accession>
<dbReference type="OrthoDB" id="2104337at2759"/>
<dbReference type="AlphaFoldDB" id="A0A8S1F1L1"/>
<dbReference type="Proteomes" id="UP000494206">
    <property type="component" value="Unassembled WGS sequence"/>
</dbReference>
<gene>
    <name evidence="1" type="ORF">CBOVIS_LOCUS8450</name>
</gene>
<protein>
    <recommendedName>
        <fullName evidence="3">Tectonic domain-containing protein</fullName>
    </recommendedName>
</protein>
<evidence type="ECO:0000313" key="2">
    <source>
        <dbReference type="Proteomes" id="UP000494206"/>
    </source>
</evidence>
<dbReference type="InterPro" id="IPR040354">
    <property type="entry name" value="TCTN1-3"/>
</dbReference>
<proteinExistence type="predicted"/>
<comment type="caution">
    <text evidence="1">The sequence shown here is derived from an EMBL/GenBank/DDBJ whole genome shotgun (WGS) entry which is preliminary data.</text>
</comment>
<dbReference type="GO" id="GO:0060271">
    <property type="term" value="P:cilium assembly"/>
    <property type="evidence" value="ECO:0007669"/>
    <property type="project" value="TreeGrafter"/>
</dbReference>